<evidence type="ECO:0000256" key="6">
    <source>
        <dbReference type="SAM" id="MobiDB-lite"/>
    </source>
</evidence>
<evidence type="ECO:0000256" key="1">
    <source>
        <dbReference type="ARBA" id="ARBA00022723"/>
    </source>
</evidence>
<accession>A0AAD5Y8U8</accession>
<dbReference type="PROSITE" id="PS00478">
    <property type="entry name" value="LIM_DOMAIN_1"/>
    <property type="match status" value="2"/>
</dbReference>
<feature type="compositionally biased region" description="Basic and acidic residues" evidence="6">
    <location>
        <begin position="201"/>
        <end position="214"/>
    </location>
</feature>
<evidence type="ECO:0000259" key="7">
    <source>
        <dbReference type="PROSITE" id="PS50023"/>
    </source>
</evidence>
<dbReference type="Pfam" id="PF00412">
    <property type="entry name" value="LIM"/>
    <property type="match status" value="4"/>
</dbReference>
<dbReference type="AlphaFoldDB" id="A0AAD5Y8U8"/>
<feature type="region of interest" description="Disordered" evidence="6">
    <location>
        <begin position="59"/>
        <end position="214"/>
    </location>
</feature>
<dbReference type="SUPFAM" id="SSF57716">
    <property type="entry name" value="Glucocorticoid receptor-like (DNA-binding domain)"/>
    <property type="match status" value="3"/>
</dbReference>
<feature type="region of interest" description="Disordered" evidence="6">
    <location>
        <begin position="29"/>
        <end position="48"/>
    </location>
</feature>
<dbReference type="InterPro" id="IPR001781">
    <property type="entry name" value="Znf_LIM"/>
</dbReference>
<dbReference type="PANTHER" id="PTHR24207:SF2">
    <property type="entry name" value="ZYX102 PROTEIN"/>
    <property type="match status" value="1"/>
</dbReference>
<feature type="compositionally biased region" description="Basic and acidic residues" evidence="6">
    <location>
        <begin position="175"/>
        <end position="192"/>
    </location>
</feature>
<evidence type="ECO:0000256" key="5">
    <source>
        <dbReference type="PROSITE-ProRule" id="PRU00125"/>
    </source>
</evidence>
<evidence type="ECO:0000256" key="3">
    <source>
        <dbReference type="ARBA" id="ARBA00022833"/>
    </source>
</evidence>
<protein>
    <recommendedName>
        <fullName evidence="7">LIM zinc-binding domain-containing protein</fullName>
    </recommendedName>
</protein>
<dbReference type="SMART" id="SM00132">
    <property type="entry name" value="LIM"/>
    <property type="match status" value="4"/>
</dbReference>
<evidence type="ECO:0000313" key="8">
    <source>
        <dbReference type="EMBL" id="KAJ3258401.1"/>
    </source>
</evidence>
<evidence type="ECO:0000256" key="4">
    <source>
        <dbReference type="ARBA" id="ARBA00023038"/>
    </source>
</evidence>
<organism evidence="8 9">
    <name type="scientific">Boothiomyces macroporosus</name>
    <dbReference type="NCBI Taxonomy" id="261099"/>
    <lineage>
        <taxon>Eukaryota</taxon>
        <taxon>Fungi</taxon>
        <taxon>Fungi incertae sedis</taxon>
        <taxon>Chytridiomycota</taxon>
        <taxon>Chytridiomycota incertae sedis</taxon>
        <taxon>Chytridiomycetes</taxon>
        <taxon>Rhizophydiales</taxon>
        <taxon>Terramycetaceae</taxon>
        <taxon>Boothiomyces</taxon>
    </lineage>
</organism>
<dbReference type="PANTHER" id="PTHR24207">
    <property type="entry name" value="ZYX102 PROTEIN"/>
    <property type="match status" value="1"/>
</dbReference>
<reference evidence="8" key="1">
    <citation type="submission" date="2020-05" db="EMBL/GenBank/DDBJ databases">
        <title>Phylogenomic resolution of chytrid fungi.</title>
        <authorList>
            <person name="Stajich J.E."/>
            <person name="Amses K."/>
            <person name="Simmons R."/>
            <person name="Seto K."/>
            <person name="Myers J."/>
            <person name="Bonds A."/>
            <person name="Quandt C.A."/>
            <person name="Barry K."/>
            <person name="Liu P."/>
            <person name="Grigoriev I."/>
            <person name="Longcore J.E."/>
            <person name="James T.Y."/>
        </authorList>
    </citation>
    <scope>NUCLEOTIDE SEQUENCE</scope>
    <source>
        <strain evidence="8">PLAUS21</strain>
    </source>
</reference>
<evidence type="ECO:0000256" key="2">
    <source>
        <dbReference type="ARBA" id="ARBA00022737"/>
    </source>
</evidence>
<sequence length="501" mass="59605">MPTIRCQDCNAVVEWANEHTHVCGQDENPMPSHKFHRPPSSVYGMNQLNDGMKDMKVSRFEERSASKKKADPIQAFQQFKNKKSFDDSDDYHGYDDFKPTPYEEPRKRYEDRNPYEKDRNHDRNERRNQDQYDDRHQRDDRYQQRDDRYQQRDDRYQPADRYDDRYQPEPMRNNSFREKERFPQNDLQRNDSYKNNIQRNDSFKNDLQRNDSFKDDFQHDYSQPYFEPRKNASPVDEYDLICGDCKQPIYDTADAFEIEWYHVDCFRCEVCHIPFDDNFPYVPHEGKAFCEQHYADNFLSTCAACNKPITDGKISHAFGRVFHARHLRCNICKHRIRGPHVEHNGKAFCAEDYERLTQSNCARCQQPIDGNSVHACGGNFRVIPGVYHRDCFGCTTCYAPFPDKKFFVYEGQPYCLMHYHEASNTLCGACRNPIQGQCVDIRETNKRYHPDCWTCAVCRMRLTGVYFSFNGKQYCEADIDRVYKQGNGRHKPSKRNTFLRE</sequence>
<keyword evidence="9" id="KW-1185">Reference proteome</keyword>
<keyword evidence="1 5" id="KW-0479">Metal-binding</keyword>
<gene>
    <name evidence="8" type="ORF">HK103_003689</name>
</gene>
<dbReference type="PROSITE" id="PS50023">
    <property type="entry name" value="LIM_DOMAIN_2"/>
    <property type="match status" value="3"/>
</dbReference>
<keyword evidence="3 5" id="KW-0862">Zinc</keyword>
<proteinExistence type="predicted"/>
<feature type="domain" description="LIM zinc-binding" evidence="7">
    <location>
        <begin position="359"/>
        <end position="425"/>
    </location>
</feature>
<dbReference type="EMBL" id="JADGKB010000028">
    <property type="protein sequence ID" value="KAJ3258401.1"/>
    <property type="molecule type" value="Genomic_DNA"/>
</dbReference>
<dbReference type="Proteomes" id="UP001210925">
    <property type="component" value="Unassembled WGS sequence"/>
</dbReference>
<feature type="domain" description="LIM zinc-binding" evidence="7">
    <location>
        <begin position="426"/>
        <end position="485"/>
    </location>
</feature>
<feature type="compositionally biased region" description="Basic and acidic residues" evidence="6">
    <location>
        <begin position="83"/>
        <end position="167"/>
    </location>
</feature>
<comment type="caution">
    <text evidence="8">The sequence shown here is derived from an EMBL/GenBank/DDBJ whole genome shotgun (WGS) entry which is preliminary data.</text>
</comment>
<keyword evidence="4 5" id="KW-0440">LIM domain</keyword>
<evidence type="ECO:0000313" key="9">
    <source>
        <dbReference type="Proteomes" id="UP001210925"/>
    </source>
</evidence>
<keyword evidence="2" id="KW-0677">Repeat</keyword>
<dbReference type="CDD" id="cd08368">
    <property type="entry name" value="LIM"/>
    <property type="match status" value="1"/>
</dbReference>
<dbReference type="Gene3D" id="2.10.110.10">
    <property type="entry name" value="Cysteine Rich Protein"/>
    <property type="match status" value="4"/>
</dbReference>
<feature type="domain" description="LIM zinc-binding" evidence="7">
    <location>
        <begin position="240"/>
        <end position="300"/>
    </location>
</feature>
<name>A0AAD5Y8U8_9FUNG</name>
<feature type="compositionally biased region" description="Basic and acidic residues" evidence="6">
    <location>
        <begin position="59"/>
        <end position="71"/>
    </location>
</feature>
<dbReference type="GO" id="GO:0046872">
    <property type="term" value="F:metal ion binding"/>
    <property type="evidence" value="ECO:0007669"/>
    <property type="project" value="UniProtKB-KW"/>
</dbReference>